<dbReference type="EMBL" id="ARXX01000020">
    <property type="protein sequence ID" value="MBF5056296.1"/>
    <property type="molecule type" value="Genomic_DNA"/>
</dbReference>
<evidence type="ECO:0000313" key="3">
    <source>
        <dbReference type="Proteomes" id="UP000662703"/>
    </source>
</evidence>
<protein>
    <recommendedName>
        <fullName evidence="4">Pilus assembly protein</fullName>
    </recommendedName>
</protein>
<keyword evidence="3" id="KW-1185">Reference proteome</keyword>
<evidence type="ECO:0000313" key="2">
    <source>
        <dbReference type="EMBL" id="MBF5056296.1"/>
    </source>
</evidence>
<proteinExistence type="predicted"/>
<keyword evidence="1" id="KW-0472">Membrane</keyword>
<dbReference type="Proteomes" id="UP000662703">
    <property type="component" value="Unassembled WGS sequence"/>
</dbReference>
<dbReference type="RefSeq" id="WP_194864820.1">
    <property type="nucleotide sequence ID" value="NZ_ARXX01000020.1"/>
</dbReference>
<evidence type="ECO:0000256" key="1">
    <source>
        <dbReference type="SAM" id="Phobius"/>
    </source>
</evidence>
<reference evidence="2 3" key="1">
    <citation type="submission" date="2012-09" db="EMBL/GenBank/DDBJ databases">
        <title>Genome Sequence of alkane-degrading Bacterium Alcanivorax sp. 521-1.</title>
        <authorList>
            <person name="Lai Q."/>
            <person name="Shao Z."/>
        </authorList>
    </citation>
    <scope>NUCLEOTIDE SEQUENCE [LARGE SCALE GENOMIC DNA]</scope>
    <source>
        <strain evidence="2 3">521-1</strain>
    </source>
</reference>
<evidence type="ECO:0008006" key="4">
    <source>
        <dbReference type="Google" id="ProtNLM"/>
    </source>
</evidence>
<name>A0ABS0AQ95_9GAMM</name>
<accession>A0ABS0AQ95</accession>
<comment type="caution">
    <text evidence="2">The sequence shown here is derived from an EMBL/GenBank/DDBJ whole genome shotgun (WGS) entry which is preliminary data.</text>
</comment>
<sequence length="264" mass="29487">MMRRGAQRGQALAEMLITFAWGVPLLLAILQLGLMYRAKATLNDATFRAARAGSLHNAFTSDMKQELVRGMLPTMYAAPPGESPNLATYTARREALSRLYGVDAHPIAKVEVISPTAAGFRELSRPAWRLTSDCRRRGCPNGGDYREVDADARYYEIPNDNLSERPSTQVDVNGRKINVQDANLLKVRTVWCQEMKVPGINKLIWEAVNVSGLINSGDWRRCSLMRAAEGGYYFPLSSHAVVRMQTPVRCEGNLLRNTNCKNLR</sequence>
<keyword evidence="1" id="KW-1133">Transmembrane helix</keyword>
<gene>
    <name evidence="2" type="ORF">Y5W_01590</name>
</gene>
<keyword evidence="1" id="KW-0812">Transmembrane</keyword>
<feature type="transmembrane region" description="Helical" evidence="1">
    <location>
        <begin position="12"/>
        <end position="36"/>
    </location>
</feature>
<organism evidence="2 3">
    <name type="scientific">Alloalcanivorax profundimaris</name>
    <dbReference type="NCBI Taxonomy" id="2735259"/>
    <lineage>
        <taxon>Bacteria</taxon>
        <taxon>Pseudomonadati</taxon>
        <taxon>Pseudomonadota</taxon>
        <taxon>Gammaproteobacteria</taxon>
        <taxon>Oceanospirillales</taxon>
        <taxon>Alcanivoracaceae</taxon>
        <taxon>Alloalcanivorax</taxon>
    </lineage>
</organism>